<organism evidence="5 6">
    <name type="scientific">Companilactobacillus mindensis DSM 14500</name>
    <dbReference type="NCBI Taxonomy" id="1423770"/>
    <lineage>
        <taxon>Bacteria</taxon>
        <taxon>Bacillati</taxon>
        <taxon>Bacillota</taxon>
        <taxon>Bacilli</taxon>
        <taxon>Lactobacillales</taxon>
        <taxon>Lactobacillaceae</taxon>
        <taxon>Companilactobacillus</taxon>
    </lineage>
</organism>
<dbReference type="EMBL" id="AZEZ01000025">
    <property type="protein sequence ID" value="KRL44903.1"/>
    <property type="molecule type" value="Genomic_DNA"/>
</dbReference>
<keyword evidence="2" id="KW-0238">DNA-binding</keyword>
<dbReference type="SMART" id="SM00345">
    <property type="entry name" value="HTH_GNTR"/>
    <property type="match status" value="1"/>
</dbReference>
<dbReference type="Gene3D" id="3.40.1410.10">
    <property type="entry name" value="Chorismate lyase-like"/>
    <property type="match status" value="1"/>
</dbReference>
<dbReference type="PANTHER" id="PTHR44846:SF12">
    <property type="entry name" value="HTH-TYPE TRANSCRIPTIONAL REGULATOR TRER"/>
    <property type="match status" value="1"/>
</dbReference>
<dbReference type="Pfam" id="PF00392">
    <property type="entry name" value="GntR"/>
    <property type="match status" value="1"/>
</dbReference>
<dbReference type="OrthoDB" id="9816541at2"/>
<name>A0A0R1QJ62_9LACO</name>
<evidence type="ECO:0000313" key="5">
    <source>
        <dbReference type="EMBL" id="KRL44903.1"/>
    </source>
</evidence>
<dbReference type="InterPro" id="IPR011663">
    <property type="entry name" value="UTRA"/>
</dbReference>
<dbReference type="Pfam" id="PF07702">
    <property type="entry name" value="UTRA"/>
    <property type="match status" value="1"/>
</dbReference>
<dbReference type="PRINTS" id="PR00035">
    <property type="entry name" value="HTHGNTR"/>
</dbReference>
<dbReference type="GO" id="GO:0003677">
    <property type="term" value="F:DNA binding"/>
    <property type="evidence" value="ECO:0007669"/>
    <property type="project" value="UniProtKB-KW"/>
</dbReference>
<dbReference type="InterPro" id="IPR000524">
    <property type="entry name" value="Tscrpt_reg_HTH_GntR"/>
</dbReference>
<reference evidence="5 6" key="1">
    <citation type="journal article" date="2015" name="Genome Announc.">
        <title>Expanding the biotechnology potential of lactobacilli through comparative genomics of 213 strains and associated genera.</title>
        <authorList>
            <person name="Sun Z."/>
            <person name="Harris H.M."/>
            <person name="McCann A."/>
            <person name="Guo C."/>
            <person name="Argimon S."/>
            <person name="Zhang W."/>
            <person name="Yang X."/>
            <person name="Jeffery I.B."/>
            <person name="Cooney J.C."/>
            <person name="Kagawa T.F."/>
            <person name="Liu W."/>
            <person name="Song Y."/>
            <person name="Salvetti E."/>
            <person name="Wrobel A."/>
            <person name="Rasinkangas P."/>
            <person name="Parkhill J."/>
            <person name="Rea M.C."/>
            <person name="O'Sullivan O."/>
            <person name="Ritari J."/>
            <person name="Douillard F.P."/>
            <person name="Paul Ross R."/>
            <person name="Yang R."/>
            <person name="Briner A.E."/>
            <person name="Felis G.E."/>
            <person name="de Vos W.M."/>
            <person name="Barrangou R."/>
            <person name="Klaenhammer T.R."/>
            <person name="Caufield P.W."/>
            <person name="Cui Y."/>
            <person name="Zhang H."/>
            <person name="O'Toole P.W."/>
        </authorList>
    </citation>
    <scope>NUCLEOTIDE SEQUENCE [LARGE SCALE GENOMIC DNA]</scope>
    <source>
        <strain evidence="5 6">DSM 14500</strain>
    </source>
</reference>
<dbReference type="InterPro" id="IPR036390">
    <property type="entry name" value="WH_DNA-bd_sf"/>
</dbReference>
<dbReference type="STRING" id="1423770.FD29_GL001414"/>
<proteinExistence type="predicted"/>
<dbReference type="SUPFAM" id="SSF64288">
    <property type="entry name" value="Chorismate lyase-like"/>
    <property type="match status" value="1"/>
</dbReference>
<dbReference type="Gene3D" id="1.10.10.10">
    <property type="entry name" value="Winged helix-like DNA-binding domain superfamily/Winged helix DNA-binding domain"/>
    <property type="match status" value="1"/>
</dbReference>
<dbReference type="AlphaFoldDB" id="A0A0R1QJ62"/>
<dbReference type="InterPro" id="IPR036388">
    <property type="entry name" value="WH-like_DNA-bd_sf"/>
</dbReference>
<accession>A0A0R1QJ62</accession>
<dbReference type="GO" id="GO:0045892">
    <property type="term" value="P:negative regulation of DNA-templated transcription"/>
    <property type="evidence" value="ECO:0007669"/>
    <property type="project" value="TreeGrafter"/>
</dbReference>
<keyword evidence="1" id="KW-0805">Transcription regulation</keyword>
<dbReference type="SMART" id="SM00866">
    <property type="entry name" value="UTRA"/>
    <property type="match status" value="1"/>
</dbReference>
<dbReference type="PROSITE" id="PS50949">
    <property type="entry name" value="HTH_GNTR"/>
    <property type="match status" value="1"/>
</dbReference>
<feature type="domain" description="HTH gntR-type" evidence="4">
    <location>
        <begin position="5"/>
        <end position="73"/>
    </location>
</feature>
<evidence type="ECO:0000256" key="1">
    <source>
        <dbReference type="ARBA" id="ARBA00023015"/>
    </source>
</evidence>
<evidence type="ECO:0000259" key="4">
    <source>
        <dbReference type="PROSITE" id="PS50949"/>
    </source>
</evidence>
<dbReference type="PATRIC" id="fig|1423770.3.peg.1452"/>
<protein>
    <submittedName>
        <fullName evidence="5">Transcription regulator</fullName>
    </submittedName>
</protein>
<evidence type="ECO:0000313" key="6">
    <source>
        <dbReference type="Proteomes" id="UP000050872"/>
    </source>
</evidence>
<keyword evidence="3" id="KW-0804">Transcription</keyword>
<dbReference type="GO" id="GO:0003700">
    <property type="term" value="F:DNA-binding transcription factor activity"/>
    <property type="evidence" value="ECO:0007669"/>
    <property type="project" value="InterPro"/>
</dbReference>
<sequence length="242" mass="27815">MTETIVTNKDIYQELKRRVLKGKYNIKMRLPTEEELIDEFNASRYSIRKAIKQLSDEGLVYSVKGKGVVVLEQTPQTNELNLSLDQVDSLQVLNSTHDFDRITLIAGFQQIIVDEALSHKTSFAVGIPVYAIKRVRRINNKNAVLDINYFNAQLVPDITPEIAKGSIYSYIKKTLGMKIAILKRQLRFERAGQIDYEHLNLGIDNCVGNMVSFAFNDDGRQFEYTESHFIPDNFIFNQILKF</sequence>
<dbReference type="PANTHER" id="PTHR44846">
    <property type="entry name" value="MANNOSYL-D-GLYCERATE TRANSPORT/METABOLISM SYSTEM REPRESSOR MNGR-RELATED"/>
    <property type="match status" value="1"/>
</dbReference>
<dbReference type="Proteomes" id="UP000050872">
    <property type="component" value="Unassembled WGS sequence"/>
</dbReference>
<dbReference type="InterPro" id="IPR050679">
    <property type="entry name" value="Bact_HTH_transcr_reg"/>
</dbReference>
<dbReference type="CDD" id="cd07377">
    <property type="entry name" value="WHTH_GntR"/>
    <property type="match status" value="1"/>
</dbReference>
<comment type="caution">
    <text evidence="5">The sequence shown here is derived from an EMBL/GenBank/DDBJ whole genome shotgun (WGS) entry which is preliminary data.</text>
</comment>
<gene>
    <name evidence="5" type="ORF">FD29_GL001414</name>
</gene>
<dbReference type="RefSeq" id="WP_057887525.1">
    <property type="nucleotide sequence ID" value="NZ_AZEZ01000025.1"/>
</dbReference>
<evidence type="ECO:0000256" key="2">
    <source>
        <dbReference type="ARBA" id="ARBA00023125"/>
    </source>
</evidence>
<dbReference type="InterPro" id="IPR028978">
    <property type="entry name" value="Chorismate_lyase_/UTRA_dom_sf"/>
</dbReference>
<evidence type="ECO:0000256" key="3">
    <source>
        <dbReference type="ARBA" id="ARBA00023163"/>
    </source>
</evidence>
<dbReference type="SUPFAM" id="SSF46785">
    <property type="entry name" value="Winged helix' DNA-binding domain"/>
    <property type="match status" value="1"/>
</dbReference>
<keyword evidence="6" id="KW-1185">Reference proteome</keyword>